<feature type="domain" description="Cytochrome b/b6 C-terminal region profile" evidence="8">
    <location>
        <begin position="1"/>
        <end position="129"/>
    </location>
</feature>
<dbReference type="SUPFAM" id="SSF81648">
    <property type="entry name" value="a domain/subunit of cytochrome bc1 complex (Ubiquinol-cytochrome c reductase)"/>
    <property type="match status" value="1"/>
</dbReference>
<dbReference type="InterPro" id="IPR005798">
    <property type="entry name" value="Cyt_b/b6_C"/>
</dbReference>
<evidence type="ECO:0000256" key="5">
    <source>
        <dbReference type="ARBA" id="ARBA00022989"/>
    </source>
</evidence>
<evidence type="ECO:0000256" key="2">
    <source>
        <dbReference type="ARBA" id="ARBA00022448"/>
    </source>
</evidence>
<evidence type="ECO:0000259" key="8">
    <source>
        <dbReference type="PROSITE" id="PS51003"/>
    </source>
</evidence>
<dbReference type="Proteomes" id="UP001597218">
    <property type="component" value="Unassembled WGS sequence"/>
</dbReference>
<feature type="transmembrane region" description="Helical" evidence="7">
    <location>
        <begin position="6"/>
        <end position="27"/>
    </location>
</feature>
<evidence type="ECO:0000256" key="4">
    <source>
        <dbReference type="ARBA" id="ARBA00022982"/>
    </source>
</evidence>
<feature type="transmembrane region" description="Helical" evidence="7">
    <location>
        <begin position="34"/>
        <end position="59"/>
    </location>
</feature>
<accession>A0ABW4SJ04</accession>
<dbReference type="InterPro" id="IPR036150">
    <property type="entry name" value="Cyt_b/b6_C_sf"/>
</dbReference>
<evidence type="ECO:0000256" key="7">
    <source>
        <dbReference type="SAM" id="Phobius"/>
    </source>
</evidence>
<dbReference type="InterPro" id="IPR024515">
    <property type="entry name" value="DUF3397"/>
</dbReference>
<protein>
    <submittedName>
        <fullName evidence="9">DUF3397 domain-containing protein</fullName>
    </submittedName>
</protein>
<keyword evidence="5 7" id="KW-1133">Transmembrane helix</keyword>
<keyword evidence="2" id="KW-0813">Transport</keyword>
<evidence type="ECO:0000256" key="3">
    <source>
        <dbReference type="ARBA" id="ARBA00022692"/>
    </source>
</evidence>
<evidence type="ECO:0000256" key="6">
    <source>
        <dbReference type="ARBA" id="ARBA00023136"/>
    </source>
</evidence>
<dbReference type="Pfam" id="PF11877">
    <property type="entry name" value="DUF3397"/>
    <property type="match status" value="1"/>
</dbReference>
<sequence length="129" mass="14700">MSTVISVLLGVLIVFPFLLTFLILIFFRRRGRAPVTVIGLAADLTTPFLFLAVYIIFRAIFDKGVGVYIAVIAIVITIVYAFLERFKVKDFQIVRLLRKTWRLLFLILAAAYFILLIIGMVLKIMDSLN</sequence>
<reference evidence="10" key="1">
    <citation type="journal article" date="2019" name="Int. J. Syst. Evol. Microbiol.">
        <title>The Global Catalogue of Microorganisms (GCM) 10K type strain sequencing project: providing services to taxonomists for standard genome sequencing and annotation.</title>
        <authorList>
            <consortium name="The Broad Institute Genomics Platform"/>
            <consortium name="The Broad Institute Genome Sequencing Center for Infectious Disease"/>
            <person name="Wu L."/>
            <person name="Ma J."/>
        </authorList>
    </citation>
    <scope>NUCLEOTIDE SEQUENCE [LARGE SCALE GENOMIC DNA]</scope>
    <source>
        <strain evidence="10">CGMCC 4.7177</strain>
    </source>
</reference>
<dbReference type="RefSeq" id="WP_381538697.1">
    <property type="nucleotide sequence ID" value="NZ_JBHUGI010000032.1"/>
</dbReference>
<keyword evidence="3 7" id="KW-0812">Transmembrane</keyword>
<keyword evidence="10" id="KW-1185">Reference proteome</keyword>
<comment type="subcellular location">
    <subcellularLocation>
        <location evidence="1">Membrane</location>
        <topology evidence="1">Multi-pass membrane protein</topology>
    </subcellularLocation>
</comment>
<proteinExistence type="predicted"/>
<gene>
    <name evidence="9" type="ORF">ACFSFY_13080</name>
</gene>
<feature type="transmembrane region" description="Helical" evidence="7">
    <location>
        <begin position="103"/>
        <end position="125"/>
    </location>
</feature>
<evidence type="ECO:0000313" key="10">
    <source>
        <dbReference type="Proteomes" id="UP001597218"/>
    </source>
</evidence>
<evidence type="ECO:0000313" key="9">
    <source>
        <dbReference type="EMBL" id="MFD1928969.1"/>
    </source>
</evidence>
<comment type="caution">
    <text evidence="9">The sequence shown here is derived from an EMBL/GenBank/DDBJ whole genome shotgun (WGS) entry which is preliminary data.</text>
</comment>
<feature type="transmembrane region" description="Helical" evidence="7">
    <location>
        <begin position="65"/>
        <end position="83"/>
    </location>
</feature>
<evidence type="ECO:0000256" key="1">
    <source>
        <dbReference type="ARBA" id="ARBA00004141"/>
    </source>
</evidence>
<dbReference type="EMBL" id="JBHUGI010000032">
    <property type="protein sequence ID" value="MFD1928969.1"/>
    <property type="molecule type" value="Genomic_DNA"/>
</dbReference>
<organism evidence="9 10">
    <name type="scientific">Sporosarcina siberiensis</name>
    <dbReference type="NCBI Taxonomy" id="1365606"/>
    <lineage>
        <taxon>Bacteria</taxon>
        <taxon>Bacillati</taxon>
        <taxon>Bacillota</taxon>
        <taxon>Bacilli</taxon>
        <taxon>Bacillales</taxon>
        <taxon>Caryophanaceae</taxon>
        <taxon>Sporosarcina</taxon>
    </lineage>
</organism>
<keyword evidence="6 7" id="KW-0472">Membrane</keyword>
<keyword evidence="4" id="KW-0249">Electron transport</keyword>
<dbReference type="PROSITE" id="PS51003">
    <property type="entry name" value="CYTB_CTER"/>
    <property type="match status" value="1"/>
</dbReference>
<name>A0ABW4SJ04_9BACL</name>